<dbReference type="RefSeq" id="WP_097001001.1">
    <property type="nucleotide sequence ID" value="NZ_OBEI01000010.1"/>
</dbReference>
<reference evidence="2" key="1">
    <citation type="submission" date="2017-09" db="EMBL/GenBank/DDBJ databases">
        <authorList>
            <person name="Varghese N."/>
            <person name="Submissions S."/>
        </authorList>
    </citation>
    <scope>NUCLEOTIDE SEQUENCE [LARGE SCALE GENOMIC DNA]</scope>
    <source>
        <strain evidence="2">DSM 15103</strain>
    </source>
</reference>
<dbReference type="EMBL" id="OBEI01000010">
    <property type="protein sequence ID" value="SNZ10382.1"/>
    <property type="molecule type" value="Genomic_DNA"/>
</dbReference>
<evidence type="ECO:0000313" key="1">
    <source>
        <dbReference type="EMBL" id="SNZ10382.1"/>
    </source>
</evidence>
<dbReference type="Proteomes" id="UP000219036">
    <property type="component" value="Unassembled WGS sequence"/>
</dbReference>
<organism evidence="1 2">
    <name type="scientific">Persephonella hydrogeniphila</name>
    <dbReference type="NCBI Taxonomy" id="198703"/>
    <lineage>
        <taxon>Bacteria</taxon>
        <taxon>Pseudomonadati</taxon>
        <taxon>Aquificota</taxon>
        <taxon>Aquificia</taxon>
        <taxon>Aquificales</taxon>
        <taxon>Hydrogenothermaceae</taxon>
        <taxon>Persephonella</taxon>
    </lineage>
</organism>
<name>A0A285NLK8_9AQUI</name>
<dbReference type="OrthoDB" id="8476943at2"/>
<proteinExistence type="predicted"/>
<gene>
    <name evidence="1" type="ORF">SAMN06265182_1851</name>
</gene>
<protein>
    <submittedName>
        <fullName evidence="1">Uncharacterized protein</fullName>
    </submittedName>
</protein>
<accession>A0A285NLK8</accession>
<sequence length="661" mass="76669">MEKSKGNITVSLNLFDIEEKEAELYSYLFDKEGKLISKKKIHLKDRKGKIELTVKKPDRYLLKIAPDVEDLSQLDRYRPLTETFFYKEEPVHIHLDIPKLVWGCWIKFPYLIKGKVFKDGFPVCIGEVDVYEVDYTSCFLRIPEDILKRLKQDIISQIIRPKIPEFPCGKIPCPEPEFFIPPKPPVEIHPNYLNINIGDNIRLIDIVYSSPESFRKLLIEKIYVFKHILCLPWIYPIWLPYCYKMDKIATAQLNQDGSFQAIVWISVCDKDKPDLYFKVRQRVNGNERIIYRPTPIPCYTYWNHPSGKDVYIEITDPEAVICRPEPEPDTEDIYVMPIGIGWDGWHEITQSHLKPDVIPVPERGLYKGEAPYGTGLDIQMQFHKELKNHGVRYYRWSYRKEGDTDWKPIDTKVTHRYLEMIGTELFINTKNLGPLTVNGTPDLFEIPDPSLDWVIIHRGDRRFAYWQTDTIPDGIYQLKLEMFDINGNKITDPASKNFRFILPTGSEINGVIPVYTNLNISNGDLILNIHINNKKTVADIKDIRFNNTPLGNCQFIEYGTKSEQLTVVYTAKHPDYLSLDFLRSYHLIIRKGINGSEVKTVSANFSVENENLNISIGELLGSEDKCSFSIHLHTFPKTRNGYTTIRAYEDHDVSSFAVTGK</sequence>
<dbReference type="AlphaFoldDB" id="A0A285NLK8"/>
<evidence type="ECO:0000313" key="2">
    <source>
        <dbReference type="Proteomes" id="UP000219036"/>
    </source>
</evidence>
<keyword evidence="2" id="KW-1185">Reference proteome</keyword>